<evidence type="ECO:0000313" key="3">
    <source>
        <dbReference type="Proteomes" id="UP000564964"/>
    </source>
</evidence>
<dbReference type="InterPro" id="IPR043519">
    <property type="entry name" value="NT_sf"/>
</dbReference>
<dbReference type="Proteomes" id="UP000678237">
    <property type="component" value="Unassembled WGS sequence"/>
</dbReference>
<sequence length="206" mass="23922">MEFEFKGNRLKFDKELSNLDKLVLKFVKVLDAQHVDYVIISGYIAILFGRSRNTEDVDLFVEEMPKEQFILLWNALGEAGFECINAGAAESAYEEYLKDQLAIRFAVLGTIEPNFELKFPKTKYNRYSLKNKLFVELNGEELRTSELELQIAFKLYLGADKDLEDARHLYKVFKEHLNIGLMQAHIQALGVAKQAERILWKDKYQS</sequence>
<accession>A0A7J4JN40</accession>
<dbReference type="Gene3D" id="3.30.460.40">
    <property type="match status" value="1"/>
</dbReference>
<dbReference type="EMBL" id="DUGH01000111">
    <property type="protein sequence ID" value="HIH16656.1"/>
    <property type="molecule type" value="Genomic_DNA"/>
</dbReference>
<reference evidence="2" key="2">
    <citation type="submission" date="2021-03" db="EMBL/GenBank/DDBJ databases">
        <authorList>
            <person name="Jaffe A."/>
        </authorList>
    </citation>
    <scope>NUCLEOTIDE SEQUENCE</scope>
    <source>
        <strain evidence="2">RIFCSPLOWO2_01_FULL_58_19</strain>
    </source>
</reference>
<protein>
    <submittedName>
        <fullName evidence="2">Nucleotidyltransferase</fullName>
    </submittedName>
</protein>
<comment type="caution">
    <text evidence="1">The sequence shown here is derived from an EMBL/GenBank/DDBJ whole genome shotgun (WGS) entry which is preliminary data.</text>
</comment>
<proteinExistence type="predicted"/>
<evidence type="ECO:0000313" key="1">
    <source>
        <dbReference type="EMBL" id="HIH16656.1"/>
    </source>
</evidence>
<name>A0A7J4JN40_9ARCH</name>
<gene>
    <name evidence="1" type="ORF">HA252_04595</name>
    <name evidence="2" type="ORF">J4203_07000</name>
</gene>
<reference evidence="3" key="1">
    <citation type="journal article" date="2020" name="bioRxiv">
        <title>A rank-normalized archaeal taxonomy based on genome phylogeny resolves widespread incomplete and uneven classifications.</title>
        <authorList>
            <person name="Rinke C."/>
            <person name="Chuvochina M."/>
            <person name="Mussig A.J."/>
            <person name="Chaumeil P.-A."/>
            <person name="Waite D.W."/>
            <person name="Whitman W.B."/>
            <person name="Parks D.H."/>
            <person name="Hugenholtz P."/>
        </authorList>
    </citation>
    <scope>NUCLEOTIDE SEQUENCE [LARGE SCALE GENOMIC DNA]</scope>
</reference>
<evidence type="ECO:0000313" key="2">
    <source>
        <dbReference type="EMBL" id="MBS3063581.1"/>
    </source>
</evidence>
<dbReference type="SUPFAM" id="SSF81301">
    <property type="entry name" value="Nucleotidyltransferase"/>
    <property type="match status" value="1"/>
</dbReference>
<reference evidence="2" key="3">
    <citation type="submission" date="2021-05" db="EMBL/GenBank/DDBJ databases">
        <title>Protein family content uncovers lineage relationships and bacterial pathway maintenance mechanisms in DPANN archaea.</title>
        <authorList>
            <person name="Castelle C.J."/>
            <person name="Meheust R."/>
            <person name="Jaffe A.L."/>
            <person name="Seitz K."/>
            <person name="Gong X."/>
            <person name="Baker B.J."/>
            <person name="Banfield J.F."/>
        </authorList>
    </citation>
    <scope>NUCLEOTIDE SEQUENCE</scope>
    <source>
        <strain evidence="2">RIFCSPLOWO2_01_FULL_58_19</strain>
    </source>
</reference>
<dbReference type="EMBL" id="JAGVWE010000006">
    <property type="protein sequence ID" value="MBS3063581.1"/>
    <property type="molecule type" value="Genomic_DNA"/>
</dbReference>
<organism evidence="1 3">
    <name type="scientific">Candidatus Iainarchaeum sp</name>
    <dbReference type="NCBI Taxonomy" id="3101447"/>
    <lineage>
        <taxon>Archaea</taxon>
        <taxon>Candidatus Iainarchaeota</taxon>
        <taxon>Candidatus Iainarchaeia</taxon>
        <taxon>Candidatus Iainarchaeales</taxon>
        <taxon>Candidatus Iainarchaeaceae</taxon>
        <taxon>Candidatus Iainarchaeum</taxon>
    </lineage>
</organism>
<dbReference type="AlphaFoldDB" id="A0A7J4JN40"/>
<dbReference type="Proteomes" id="UP000564964">
    <property type="component" value="Unassembled WGS sequence"/>
</dbReference>